<protein>
    <submittedName>
        <fullName evidence="2">MaoC-like domain-containing protein</fullName>
    </submittedName>
</protein>
<dbReference type="Pfam" id="PF01575">
    <property type="entry name" value="MaoC_dehydratas"/>
    <property type="match status" value="1"/>
</dbReference>
<dbReference type="EMBL" id="JAUIZM010000011">
    <property type="protein sequence ID" value="KAK1357381.1"/>
    <property type="molecule type" value="Genomic_DNA"/>
</dbReference>
<dbReference type="InterPro" id="IPR050965">
    <property type="entry name" value="UPF0336/Enoyl-CoA_hydratase"/>
</dbReference>
<comment type="caution">
    <text evidence="2">The sequence shown here is derived from an EMBL/GenBank/DDBJ whole genome shotgun (WGS) entry which is preliminary data.</text>
</comment>
<reference evidence="2" key="1">
    <citation type="submission" date="2023-02" db="EMBL/GenBank/DDBJ databases">
        <title>Genome of toxic invasive species Heracleum sosnowskyi carries increased number of genes despite the absence of recent whole-genome duplications.</title>
        <authorList>
            <person name="Schelkunov M."/>
            <person name="Shtratnikova V."/>
            <person name="Makarenko M."/>
            <person name="Klepikova A."/>
            <person name="Omelchenko D."/>
            <person name="Novikova G."/>
            <person name="Obukhova E."/>
            <person name="Bogdanov V."/>
            <person name="Penin A."/>
            <person name="Logacheva M."/>
        </authorList>
    </citation>
    <scope>NUCLEOTIDE SEQUENCE</scope>
    <source>
        <strain evidence="2">Hsosn_3</strain>
        <tissue evidence="2">Leaf</tissue>
    </source>
</reference>
<dbReference type="GO" id="GO:0006633">
    <property type="term" value="P:fatty acid biosynthetic process"/>
    <property type="evidence" value="ECO:0007669"/>
    <property type="project" value="TreeGrafter"/>
</dbReference>
<dbReference type="Proteomes" id="UP001237642">
    <property type="component" value="Unassembled WGS sequence"/>
</dbReference>
<dbReference type="CDD" id="cd03449">
    <property type="entry name" value="R_hydratase"/>
    <property type="match status" value="1"/>
</dbReference>
<gene>
    <name evidence="2" type="ORF">POM88_050637</name>
</gene>
<evidence type="ECO:0000313" key="2">
    <source>
        <dbReference type="EMBL" id="KAK1357381.1"/>
    </source>
</evidence>
<dbReference type="SUPFAM" id="SSF54637">
    <property type="entry name" value="Thioesterase/thiol ester dehydrase-isomerase"/>
    <property type="match status" value="1"/>
</dbReference>
<dbReference type="AlphaFoldDB" id="A0AAD8GZ39"/>
<dbReference type="GO" id="GO:0019171">
    <property type="term" value="F:(3R)-hydroxyacyl-[acyl-carrier-protein] dehydratase activity"/>
    <property type="evidence" value="ECO:0007669"/>
    <property type="project" value="TreeGrafter"/>
</dbReference>
<accession>A0AAD8GZ39</accession>
<feature type="domain" description="MaoC-like" evidence="1">
    <location>
        <begin position="35"/>
        <end position="127"/>
    </location>
</feature>
<dbReference type="PANTHER" id="PTHR43437">
    <property type="entry name" value="HYDROXYACYL-THIOESTER DEHYDRATASE TYPE 2, MITOCHONDRIAL-RELATED"/>
    <property type="match status" value="1"/>
</dbReference>
<keyword evidence="3" id="KW-1185">Reference proteome</keyword>
<proteinExistence type="predicted"/>
<dbReference type="InterPro" id="IPR029069">
    <property type="entry name" value="HotDog_dom_sf"/>
</dbReference>
<dbReference type="PANTHER" id="PTHR43437:SF3">
    <property type="entry name" value="HYDROXYACYL-THIOESTER DEHYDRATASE TYPE 2, MITOCHONDRIAL"/>
    <property type="match status" value="1"/>
</dbReference>
<evidence type="ECO:0000259" key="1">
    <source>
        <dbReference type="Pfam" id="PF01575"/>
    </source>
</evidence>
<dbReference type="InterPro" id="IPR002539">
    <property type="entry name" value="MaoC-like_dom"/>
</dbReference>
<dbReference type="GO" id="GO:0005739">
    <property type="term" value="C:mitochondrion"/>
    <property type="evidence" value="ECO:0007669"/>
    <property type="project" value="TreeGrafter"/>
</dbReference>
<name>A0AAD8GZ39_9APIA</name>
<organism evidence="2 3">
    <name type="scientific">Heracleum sosnowskyi</name>
    <dbReference type="NCBI Taxonomy" id="360622"/>
    <lineage>
        <taxon>Eukaryota</taxon>
        <taxon>Viridiplantae</taxon>
        <taxon>Streptophyta</taxon>
        <taxon>Embryophyta</taxon>
        <taxon>Tracheophyta</taxon>
        <taxon>Spermatophyta</taxon>
        <taxon>Magnoliopsida</taxon>
        <taxon>eudicotyledons</taxon>
        <taxon>Gunneridae</taxon>
        <taxon>Pentapetalae</taxon>
        <taxon>asterids</taxon>
        <taxon>campanulids</taxon>
        <taxon>Apiales</taxon>
        <taxon>Apiaceae</taxon>
        <taxon>Apioideae</taxon>
        <taxon>apioid superclade</taxon>
        <taxon>Tordylieae</taxon>
        <taxon>Tordyliinae</taxon>
        <taxon>Heracleum</taxon>
    </lineage>
</organism>
<evidence type="ECO:0000313" key="3">
    <source>
        <dbReference type="Proteomes" id="UP001237642"/>
    </source>
</evidence>
<reference evidence="2" key="2">
    <citation type="submission" date="2023-05" db="EMBL/GenBank/DDBJ databases">
        <authorList>
            <person name="Schelkunov M.I."/>
        </authorList>
    </citation>
    <scope>NUCLEOTIDE SEQUENCE</scope>
    <source>
        <strain evidence="2">Hsosn_3</strain>
        <tissue evidence="2">Leaf</tissue>
    </source>
</reference>
<sequence>MNRKILSGGMVLCSRFSSSLAPCSLLKVGDILKETRVFSEKDVFEYSKVSGDLNPIHFDSESARAAGFQDRLVHGLLVASLFPRIISSHFPRAIYVSQNIHFKLPVYVGEEIGGDITAISIREVKNKFITKFSTKCFKNNGELVIDGEATAVLPTLNYGYEFGGKGCGNELLQPKLIFLCQVTKLFLEPIDVMLMKSSYI</sequence>
<dbReference type="Gene3D" id="3.10.129.10">
    <property type="entry name" value="Hotdog Thioesterase"/>
    <property type="match status" value="1"/>
</dbReference>